<organism evidence="3 4">
    <name type="scientific">Gemmatirosa kalamazoonensis</name>
    <dbReference type="NCBI Taxonomy" id="861299"/>
    <lineage>
        <taxon>Bacteria</taxon>
        <taxon>Pseudomonadati</taxon>
        <taxon>Gemmatimonadota</taxon>
        <taxon>Gemmatimonadia</taxon>
        <taxon>Gemmatimonadales</taxon>
        <taxon>Gemmatimonadaceae</taxon>
        <taxon>Gemmatirosa</taxon>
    </lineage>
</organism>
<dbReference type="FunCoup" id="W0RCE8">
    <property type="interactions" value="171"/>
</dbReference>
<evidence type="ECO:0000256" key="2">
    <source>
        <dbReference type="PROSITE-ProRule" id="PRU01282"/>
    </source>
</evidence>
<dbReference type="Gene3D" id="3.40.30.10">
    <property type="entry name" value="Glutaredoxin"/>
    <property type="match status" value="1"/>
</dbReference>
<dbReference type="InterPro" id="IPR006660">
    <property type="entry name" value="Arsenate_reductase-like"/>
</dbReference>
<comment type="similarity">
    <text evidence="1 2">Belongs to the ArsC family.</text>
</comment>
<gene>
    <name evidence="3" type="ORF">J421_1222</name>
</gene>
<dbReference type="HOGENOM" id="CLU_116644_2_3_0"/>
<dbReference type="InterPro" id="IPR036249">
    <property type="entry name" value="Thioredoxin-like_sf"/>
</dbReference>
<evidence type="ECO:0000256" key="1">
    <source>
        <dbReference type="ARBA" id="ARBA00007198"/>
    </source>
</evidence>
<reference evidence="3 4" key="1">
    <citation type="journal article" date="2014" name="Genome Announc.">
        <title>Genome Sequence and Methylome of Soil Bacterium Gemmatirosa kalamazoonensis KBS708T, a Member of the Rarely Cultivated Gemmatimonadetes Phylum.</title>
        <authorList>
            <person name="Debruyn J.M."/>
            <person name="Radosevich M."/>
            <person name="Wommack K.E."/>
            <person name="Polson S.W."/>
            <person name="Hauser L.J."/>
            <person name="Fawaz M.N."/>
            <person name="Korlach J."/>
            <person name="Tsai Y.C."/>
        </authorList>
    </citation>
    <scope>NUCLEOTIDE SEQUENCE [LARGE SCALE GENOMIC DNA]</scope>
    <source>
        <strain evidence="3 4">KBS708</strain>
    </source>
</reference>
<dbReference type="SUPFAM" id="SSF52833">
    <property type="entry name" value="Thioredoxin-like"/>
    <property type="match status" value="1"/>
</dbReference>
<dbReference type="Proteomes" id="UP000019151">
    <property type="component" value="Chromosome"/>
</dbReference>
<dbReference type="STRING" id="861299.J421_1222"/>
<keyword evidence="4" id="KW-1185">Reference proteome</keyword>
<protein>
    <submittedName>
        <fullName evidence="3">Arsenate reductase like protein</fullName>
    </submittedName>
</protein>
<dbReference type="AlphaFoldDB" id="W0RCE8"/>
<dbReference type="PROSITE" id="PS51353">
    <property type="entry name" value="ARSC"/>
    <property type="match status" value="1"/>
</dbReference>
<name>W0RCE8_9BACT</name>
<sequence length="115" mass="13290">MEVQIFGTKKDADTRKALRFFAERRVKTHFVDLNERAASLGELKRFAQKFGAQALVDREGKRFAEMGLRTALYGDERWLQILADEPLLLKTPLVRFQHKLTLGANEAEWKAWVGK</sequence>
<evidence type="ECO:0000313" key="4">
    <source>
        <dbReference type="Proteomes" id="UP000019151"/>
    </source>
</evidence>
<dbReference type="eggNOG" id="COG1393">
    <property type="taxonomic scope" value="Bacteria"/>
</dbReference>
<dbReference type="KEGG" id="gba:J421_1222"/>
<dbReference type="EMBL" id="CP007128">
    <property type="protein sequence ID" value="AHG88759.1"/>
    <property type="molecule type" value="Genomic_DNA"/>
</dbReference>
<dbReference type="PANTHER" id="PTHR30041">
    <property type="entry name" value="ARSENATE REDUCTASE"/>
    <property type="match status" value="1"/>
</dbReference>
<dbReference type="OrthoDB" id="9803749at2"/>
<dbReference type="Pfam" id="PF03960">
    <property type="entry name" value="ArsC"/>
    <property type="match status" value="1"/>
</dbReference>
<dbReference type="InParanoid" id="W0RCE8"/>
<accession>W0RCE8</accession>
<proteinExistence type="inferred from homology"/>
<evidence type="ECO:0000313" key="3">
    <source>
        <dbReference type="EMBL" id="AHG88759.1"/>
    </source>
</evidence>
<dbReference type="PANTHER" id="PTHR30041:SF8">
    <property type="entry name" value="PROTEIN YFFB"/>
    <property type="match status" value="1"/>
</dbReference>
<dbReference type="RefSeq" id="WP_025410284.1">
    <property type="nucleotide sequence ID" value="NZ_CP007128.1"/>
</dbReference>